<reference evidence="2" key="1">
    <citation type="submission" date="2022-06" db="EMBL/GenBank/DDBJ databases">
        <title>Ornithinimicrobium JY.X270.</title>
        <authorList>
            <person name="Huang Y."/>
        </authorList>
    </citation>
    <scope>NUCLEOTIDE SEQUENCE</scope>
    <source>
        <strain evidence="2">JY.X270</strain>
    </source>
</reference>
<evidence type="ECO:0000313" key="2">
    <source>
        <dbReference type="EMBL" id="USQ78106.1"/>
    </source>
</evidence>
<dbReference type="InterPro" id="IPR011660">
    <property type="entry name" value="VapB-like"/>
</dbReference>
<name>A0ABY4YN08_9MICO</name>
<keyword evidence="3" id="KW-1185">Reference proteome</keyword>
<accession>A0ABY4YN08</accession>
<dbReference type="Pfam" id="PF07704">
    <property type="entry name" value="PSK_trans_fac"/>
    <property type="match status" value="1"/>
</dbReference>
<sequence>MDRHLPRYLPFFLIWWIYALDIKDPDTDRLVRELARLTGETITQTTRRAVEERLQRERARAGAGDVSHELQDIIRRGRIRPILDDRPLDELLGYDATRLPDEAGPRHVGDRRGRLWGGRRRAVAGHRDSRGGWASIAMSVLGGGRWPICSAPTRSLLSAARATVPGGWLRICAGRSRARPGARVAGCFYA</sequence>
<evidence type="ECO:0000256" key="1">
    <source>
        <dbReference type="ARBA" id="ARBA00022649"/>
    </source>
</evidence>
<dbReference type="Proteomes" id="UP001056535">
    <property type="component" value="Chromosome"/>
</dbReference>
<keyword evidence="1" id="KW-1277">Toxin-antitoxin system</keyword>
<dbReference type="EMBL" id="CP099490">
    <property type="protein sequence ID" value="USQ78106.1"/>
    <property type="molecule type" value="Genomic_DNA"/>
</dbReference>
<proteinExistence type="predicted"/>
<gene>
    <name evidence="2" type="ORF">NF557_15955</name>
</gene>
<protein>
    <submittedName>
        <fullName evidence="2">Type II toxin-antitoxin system VapB family antitoxin</fullName>
    </submittedName>
</protein>
<evidence type="ECO:0000313" key="3">
    <source>
        <dbReference type="Proteomes" id="UP001056535"/>
    </source>
</evidence>
<organism evidence="2 3">
    <name type="scientific">Ornithinimicrobium cryptoxanthini</name>
    <dbReference type="NCBI Taxonomy" id="2934161"/>
    <lineage>
        <taxon>Bacteria</taxon>
        <taxon>Bacillati</taxon>
        <taxon>Actinomycetota</taxon>
        <taxon>Actinomycetes</taxon>
        <taxon>Micrococcales</taxon>
        <taxon>Ornithinimicrobiaceae</taxon>
        <taxon>Ornithinimicrobium</taxon>
    </lineage>
</organism>